<dbReference type="PANTHER" id="PTHR11647:SF1">
    <property type="entry name" value="COLLAPSIN RESPONSE MEDIATOR PROTEIN"/>
    <property type="match status" value="1"/>
</dbReference>
<keyword evidence="3" id="KW-1185">Reference proteome</keyword>
<dbReference type="AlphaFoldDB" id="A0A1H3E1Q1"/>
<evidence type="ECO:0000313" key="3">
    <source>
        <dbReference type="Proteomes" id="UP000198828"/>
    </source>
</evidence>
<proteinExistence type="predicted"/>
<evidence type="ECO:0000259" key="1">
    <source>
        <dbReference type="Pfam" id="PF02954"/>
    </source>
</evidence>
<protein>
    <submittedName>
        <fullName evidence="2">Regulatory protein, Fis family</fullName>
    </submittedName>
</protein>
<dbReference type="Gene3D" id="1.10.10.60">
    <property type="entry name" value="Homeodomain-like"/>
    <property type="match status" value="1"/>
</dbReference>
<dbReference type="RefSeq" id="WP_093754757.1">
    <property type="nucleotide sequence ID" value="NZ_FNNG01000017.1"/>
</dbReference>
<sequence>MYNLIIKSGEVIDGSGKGSYFADIGIKDGYIKETSRYIDSDALKVIDAKGYIVSPGFIDIDSHSDFHFVKGNKSKAAELLGIRRQTLYNKMKEYDIDI</sequence>
<name>A0A1H3E1Q1_9FIRM</name>
<feature type="domain" description="DNA binding HTH" evidence="1">
    <location>
        <begin position="70"/>
        <end position="94"/>
    </location>
</feature>
<dbReference type="InterPro" id="IPR002197">
    <property type="entry name" value="HTH_Fis"/>
</dbReference>
<dbReference type="InterPro" id="IPR050378">
    <property type="entry name" value="Metallo-dep_Hydrolases_sf"/>
</dbReference>
<organism evidence="2 3">
    <name type="scientific">Tepidimicrobium xylanilyticum</name>
    <dbReference type="NCBI Taxonomy" id="1123352"/>
    <lineage>
        <taxon>Bacteria</taxon>
        <taxon>Bacillati</taxon>
        <taxon>Bacillota</taxon>
        <taxon>Tissierellia</taxon>
        <taxon>Tissierellales</taxon>
        <taxon>Tepidimicrobiaceae</taxon>
        <taxon>Tepidimicrobium</taxon>
    </lineage>
</organism>
<dbReference type="Gene3D" id="2.30.40.10">
    <property type="entry name" value="Urease, subunit C, domain 1"/>
    <property type="match status" value="1"/>
</dbReference>
<dbReference type="EMBL" id="FNNG01000017">
    <property type="protein sequence ID" value="SDX72596.1"/>
    <property type="molecule type" value="Genomic_DNA"/>
</dbReference>
<dbReference type="GO" id="GO:0005829">
    <property type="term" value="C:cytosol"/>
    <property type="evidence" value="ECO:0007669"/>
    <property type="project" value="TreeGrafter"/>
</dbReference>
<dbReference type="GO" id="GO:0016812">
    <property type="term" value="F:hydrolase activity, acting on carbon-nitrogen (but not peptide) bonds, in cyclic amides"/>
    <property type="evidence" value="ECO:0007669"/>
    <property type="project" value="TreeGrafter"/>
</dbReference>
<dbReference type="PANTHER" id="PTHR11647">
    <property type="entry name" value="HYDRANTOINASE/DIHYDROPYRIMIDINASE FAMILY MEMBER"/>
    <property type="match status" value="1"/>
</dbReference>
<dbReference type="Pfam" id="PF02954">
    <property type="entry name" value="HTH_8"/>
    <property type="match status" value="1"/>
</dbReference>
<gene>
    <name evidence="2" type="ORF">SAMN05660923_02820</name>
</gene>
<accession>A0A1H3E1Q1</accession>
<dbReference type="Proteomes" id="UP000198828">
    <property type="component" value="Unassembled WGS sequence"/>
</dbReference>
<evidence type="ECO:0000313" key="2">
    <source>
        <dbReference type="EMBL" id="SDX72596.1"/>
    </source>
</evidence>
<dbReference type="GO" id="GO:0043565">
    <property type="term" value="F:sequence-specific DNA binding"/>
    <property type="evidence" value="ECO:0007669"/>
    <property type="project" value="InterPro"/>
</dbReference>
<dbReference type="InterPro" id="IPR011059">
    <property type="entry name" value="Metal-dep_hydrolase_composite"/>
</dbReference>
<reference evidence="2 3" key="1">
    <citation type="submission" date="2016-10" db="EMBL/GenBank/DDBJ databases">
        <authorList>
            <person name="de Groot N.N."/>
        </authorList>
    </citation>
    <scope>NUCLEOTIDE SEQUENCE [LARGE SCALE GENOMIC DNA]</scope>
    <source>
        <strain evidence="2 3">DSM 23310</strain>
    </source>
</reference>
<dbReference type="OrthoDB" id="9775607at2"/>
<dbReference type="SUPFAM" id="SSF51338">
    <property type="entry name" value="Composite domain of metallo-dependent hydrolases"/>
    <property type="match status" value="1"/>
</dbReference>